<dbReference type="NCBIfam" id="TIGR00005">
    <property type="entry name" value="rluA_subfam"/>
    <property type="match status" value="1"/>
</dbReference>
<dbReference type="SUPFAM" id="SSF55120">
    <property type="entry name" value="Pseudouridine synthase"/>
    <property type="match status" value="1"/>
</dbReference>
<dbReference type="OrthoDB" id="128480at2"/>
<dbReference type="GO" id="GO:0015937">
    <property type="term" value="P:coenzyme A biosynthetic process"/>
    <property type="evidence" value="ECO:0007669"/>
    <property type="project" value="UniProtKB-UniRule"/>
</dbReference>
<sequence length="618" mass="67178">MAFVLFARAGYETYMRRDANDMEHAKGNKAASHATGTLERKAVPAEAGMRLDQYWAREMAERGASRERVKEWLQAGLARVDGVVVKKPGYRLEGFERVSLDAPDFSTEITPAPEPGELTVLHRDETLAVVVKPAGLTTHPAPTQPAGTLVNRLLHHFPELAPEVSAMHGERPGIVHRLDKDTSGLMLVALTEAARLALSQAFADRRVHKTYLALVHGRPKGDEAGPLGEDAGFIDLPMGRHPTLRTKMTVLRKGGREARTGWRRLWTDRLGRASLLAVDLHTGRTHQIRVHLAHLGHPLLGDPVYGPSQHARWLAEKGPLAQLATRQMLHAFRLAFEHPGRAEELVFRQDPPEDFMALLRALGTDCQRVVLTGAPLCGKSALLAALEAMPEGPPTFSADACVARLYAPGGDGAALLSRSLGRGVLGADGGVDKAGLLSLLRKTPGLRREVEDIVHPLVRHALDRFWAANAHAPLAVAEIPLYFEAGWQGRKGGEARRMADVVVGVRCPDDLRRGPLREGRALPSETLDALDSWQWPQERKLAACDMVVENAGTLAALEAQAGPLLKRLAALRGEREAAFAARMAALLDQTAEKGADVPCPGLPATQADDEDWWDEADG</sequence>
<comment type="similarity">
    <text evidence="2">Belongs to the pseudouridine synthase RluA family.</text>
</comment>
<feature type="compositionally biased region" description="Acidic residues" evidence="10">
    <location>
        <begin position="607"/>
        <end position="618"/>
    </location>
</feature>
<dbReference type="InterPro" id="IPR001977">
    <property type="entry name" value="Depp_CoAkinase"/>
</dbReference>
<reference evidence="12 13" key="1">
    <citation type="submission" date="2017-06" db="EMBL/GenBank/DDBJ databases">
        <authorList>
            <person name="Kim H.J."/>
            <person name="Triplett B.A."/>
        </authorList>
    </citation>
    <scope>NUCLEOTIDE SEQUENCE [LARGE SCALE GENOMIC DNA]</scope>
    <source>
        <strain evidence="12 13">DSM 13116</strain>
    </source>
</reference>
<dbReference type="Pfam" id="PF00849">
    <property type="entry name" value="PseudoU_synth_2"/>
    <property type="match status" value="1"/>
</dbReference>
<feature type="active site" evidence="8">
    <location>
        <position position="179"/>
    </location>
</feature>
<comment type="similarity">
    <text evidence="1 7">Belongs to the CoaE family.</text>
</comment>
<dbReference type="HAMAP" id="MF_00376">
    <property type="entry name" value="Dephospho_CoA_kinase"/>
    <property type="match status" value="1"/>
</dbReference>
<dbReference type="GO" id="GO:0005737">
    <property type="term" value="C:cytoplasm"/>
    <property type="evidence" value="ECO:0007669"/>
    <property type="project" value="UniProtKB-SubCell"/>
</dbReference>
<dbReference type="CDD" id="cd00165">
    <property type="entry name" value="S4"/>
    <property type="match status" value="1"/>
</dbReference>
<dbReference type="CDD" id="cd02869">
    <property type="entry name" value="PseudoU_synth_RluA_like"/>
    <property type="match status" value="1"/>
</dbReference>
<evidence type="ECO:0000259" key="11">
    <source>
        <dbReference type="SMART" id="SM00363"/>
    </source>
</evidence>
<dbReference type="GO" id="GO:0004140">
    <property type="term" value="F:dephospho-CoA kinase activity"/>
    <property type="evidence" value="ECO:0007669"/>
    <property type="project" value="UniProtKB-UniRule"/>
</dbReference>
<keyword evidence="5 7" id="KW-0173">Coenzyme A biosynthesis</keyword>
<evidence type="ECO:0000256" key="5">
    <source>
        <dbReference type="ARBA" id="ARBA00022993"/>
    </source>
</evidence>
<dbReference type="Gene3D" id="3.40.50.300">
    <property type="entry name" value="P-loop containing nucleotide triphosphate hydrolases"/>
    <property type="match status" value="1"/>
</dbReference>
<dbReference type="PROSITE" id="PS51219">
    <property type="entry name" value="DPCK"/>
    <property type="match status" value="1"/>
</dbReference>
<comment type="caution">
    <text evidence="7">Lacks conserved residue(s) required for the propagation of feature annotation.</text>
</comment>
<organism evidence="12 13">
    <name type="scientific">Humidesulfovibrio mexicanus</name>
    <dbReference type="NCBI Taxonomy" id="147047"/>
    <lineage>
        <taxon>Bacteria</taxon>
        <taxon>Pseudomonadati</taxon>
        <taxon>Thermodesulfobacteriota</taxon>
        <taxon>Desulfovibrionia</taxon>
        <taxon>Desulfovibrionales</taxon>
        <taxon>Desulfovibrionaceae</taxon>
        <taxon>Humidesulfovibrio</taxon>
    </lineage>
</organism>
<evidence type="ECO:0000256" key="4">
    <source>
        <dbReference type="ARBA" id="ARBA00022840"/>
    </source>
</evidence>
<comment type="subcellular location">
    <subcellularLocation>
        <location evidence="7">Cytoplasm</location>
    </subcellularLocation>
</comment>
<evidence type="ECO:0000256" key="8">
    <source>
        <dbReference type="PIRSR" id="PIRSR606225-1"/>
    </source>
</evidence>
<evidence type="ECO:0000256" key="6">
    <source>
        <dbReference type="ARBA" id="ARBA00023235"/>
    </source>
</evidence>
<dbReference type="InterPro" id="IPR006224">
    <property type="entry name" value="PsdUridine_synth_RluA-like_CS"/>
</dbReference>
<dbReference type="InterPro" id="IPR050188">
    <property type="entry name" value="RluA_PseudoU_synthase"/>
</dbReference>
<dbReference type="Gene3D" id="3.30.2350.10">
    <property type="entry name" value="Pseudouridine synthase"/>
    <property type="match status" value="1"/>
</dbReference>
<keyword evidence="3 7" id="KW-0547">Nucleotide-binding</keyword>
<dbReference type="Pfam" id="PF01121">
    <property type="entry name" value="CoaE"/>
    <property type="match status" value="1"/>
</dbReference>
<gene>
    <name evidence="7" type="primary">coaE</name>
    <name evidence="12" type="ORF">SAMN04488503_1337</name>
</gene>
<proteinExistence type="inferred from homology"/>
<evidence type="ECO:0000256" key="10">
    <source>
        <dbReference type="SAM" id="MobiDB-lite"/>
    </source>
</evidence>
<accession>A0A238Z831</accession>
<keyword evidence="7" id="KW-0963">Cytoplasm</keyword>
<protein>
    <recommendedName>
        <fullName evidence="7">Dephospho-CoA kinase</fullName>
        <ecNumber evidence="7">2.7.1.24</ecNumber>
    </recommendedName>
    <alternativeName>
        <fullName evidence="7">Dephosphocoenzyme A kinase</fullName>
    </alternativeName>
</protein>
<evidence type="ECO:0000256" key="1">
    <source>
        <dbReference type="ARBA" id="ARBA00009018"/>
    </source>
</evidence>
<dbReference type="CDD" id="cd02022">
    <property type="entry name" value="DPCK"/>
    <property type="match status" value="1"/>
</dbReference>
<keyword evidence="13" id="KW-1185">Reference proteome</keyword>
<evidence type="ECO:0000256" key="3">
    <source>
        <dbReference type="ARBA" id="ARBA00022741"/>
    </source>
</evidence>
<comment type="catalytic activity">
    <reaction evidence="7">
        <text>3'-dephospho-CoA + ATP = ADP + CoA + H(+)</text>
        <dbReference type="Rhea" id="RHEA:18245"/>
        <dbReference type="ChEBI" id="CHEBI:15378"/>
        <dbReference type="ChEBI" id="CHEBI:30616"/>
        <dbReference type="ChEBI" id="CHEBI:57287"/>
        <dbReference type="ChEBI" id="CHEBI:57328"/>
        <dbReference type="ChEBI" id="CHEBI:456216"/>
        <dbReference type="EC" id="2.7.1.24"/>
    </reaction>
</comment>
<comment type="function">
    <text evidence="7">Catalyzes the phosphorylation of the 3'-hydroxyl group of dephosphocoenzyme A to form coenzyme A.</text>
</comment>
<dbReference type="UniPathway" id="UPA00241">
    <property type="reaction ID" value="UER00356"/>
</dbReference>
<dbReference type="SUPFAM" id="SSF55174">
    <property type="entry name" value="Alpha-L RNA-binding motif"/>
    <property type="match status" value="1"/>
</dbReference>
<dbReference type="PROSITE" id="PS50889">
    <property type="entry name" value="S4"/>
    <property type="match status" value="1"/>
</dbReference>
<dbReference type="GO" id="GO:0005524">
    <property type="term" value="F:ATP binding"/>
    <property type="evidence" value="ECO:0007669"/>
    <property type="project" value="UniProtKB-UniRule"/>
</dbReference>
<dbReference type="PANTHER" id="PTHR21600:SF44">
    <property type="entry name" value="RIBOSOMAL LARGE SUBUNIT PSEUDOURIDINE SYNTHASE D"/>
    <property type="match status" value="1"/>
</dbReference>
<feature type="region of interest" description="Disordered" evidence="10">
    <location>
        <begin position="593"/>
        <end position="618"/>
    </location>
</feature>
<evidence type="ECO:0000256" key="7">
    <source>
        <dbReference type="HAMAP-Rule" id="MF_00376"/>
    </source>
</evidence>
<dbReference type="InterPro" id="IPR006145">
    <property type="entry name" value="PsdUridine_synth_RsuA/RluA"/>
</dbReference>
<evidence type="ECO:0000313" key="13">
    <source>
        <dbReference type="Proteomes" id="UP000198324"/>
    </source>
</evidence>
<dbReference type="GO" id="GO:0000455">
    <property type="term" value="P:enzyme-directed rRNA pseudouridine synthesis"/>
    <property type="evidence" value="ECO:0007669"/>
    <property type="project" value="UniProtKB-ARBA"/>
</dbReference>
<dbReference type="InterPro" id="IPR020103">
    <property type="entry name" value="PsdUridine_synth_cat_dom_sf"/>
</dbReference>
<dbReference type="SMART" id="SM00363">
    <property type="entry name" value="S4"/>
    <property type="match status" value="1"/>
</dbReference>
<dbReference type="InterPro" id="IPR006225">
    <property type="entry name" value="PsdUridine_synth_RluC/D"/>
</dbReference>
<dbReference type="PROSITE" id="PS01129">
    <property type="entry name" value="PSI_RLU"/>
    <property type="match status" value="1"/>
</dbReference>
<dbReference type="EC" id="2.7.1.24" evidence="7"/>
<dbReference type="GO" id="GO:0120159">
    <property type="term" value="F:rRNA pseudouridine synthase activity"/>
    <property type="evidence" value="ECO:0007669"/>
    <property type="project" value="UniProtKB-ARBA"/>
</dbReference>
<dbReference type="GO" id="GO:0003723">
    <property type="term" value="F:RNA binding"/>
    <property type="evidence" value="ECO:0007669"/>
    <property type="project" value="UniProtKB-KW"/>
</dbReference>
<evidence type="ECO:0000313" key="12">
    <source>
        <dbReference type="EMBL" id="SNR79655.1"/>
    </source>
</evidence>
<dbReference type="AlphaFoldDB" id="A0A238Z831"/>
<name>A0A238Z831_9BACT</name>
<evidence type="ECO:0000256" key="9">
    <source>
        <dbReference type="PROSITE-ProRule" id="PRU00182"/>
    </source>
</evidence>
<dbReference type="PANTHER" id="PTHR21600">
    <property type="entry name" value="MITOCHONDRIAL RNA PSEUDOURIDINE SYNTHASE"/>
    <property type="match status" value="1"/>
</dbReference>
<dbReference type="InterPro" id="IPR036986">
    <property type="entry name" value="S4_RNA-bd_sf"/>
</dbReference>
<dbReference type="InterPro" id="IPR002942">
    <property type="entry name" value="S4_RNA-bd"/>
</dbReference>
<comment type="pathway">
    <text evidence="7">Cofactor biosynthesis; coenzyme A biosynthesis; CoA from (R)-pantothenate: step 5/5.</text>
</comment>
<keyword evidence="6" id="KW-0413">Isomerase</keyword>
<dbReference type="Proteomes" id="UP000198324">
    <property type="component" value="Unassembled WGS sequence"/>
</dbReference>
<evidence type="ECO:0000256" key="2">
    <source>
        <dbReference type="ARBA" id="ARBA00010876"/>
    </source>
</evidence>
<feature type="domain" description="RNA-binding S4" evidence="11">
    <location>
        <begin position="49"/>
        <end position="117"/>
    </location>
</feature>
<dbReference type="EMBL" id="FZOC01000002">
    <property type="protein sequence ID" value="SNR79655.1"/>
    <property type="molecule type" value="Genomic_DNA"/>
</dbReference>
<keyword evidence="7" id="KW-0808">Transferase</keyword>
<dbReference type="Gene3D" id="3.10.290.10">
    <property type="entry name" value="RNA-binding S4 domain"/>
    <property type="match status" value="1"/>
</dbReference>
<keyword evidence="7" id="KW-0418">Kinase</keyword>
<keyword evidence="4 7" id="KW-0067">ATP-binding</keyword>
<keyword evidence="9" id="KW-0694">RNA-binding</keyword>
<dbReference type="SUPFAM" id="SSF52540">
    <property type="entry name" value="P-loop containing nucleoside triphosphate hydrolases"/>
    <property type="match status" value="1"/>
</dbReference>
<dbReference type="InterPro" id="IPR027417">
    <property type="entry name" value="P-loop_NTPase"/>
</dbReference>